<feature type="compositionally biased region" description="Low complexity" evidence="1">
    <location>
        <begin position="60"/>
        <end position="75"/>
    </location>
</feature>
<evidence type="ECO:0000313" key="2">
    <source>
        <dbReference type="EMBL" id="OKL64063.1"/>
    </source>
</evidence>
<evidence type="ECO:0000313" key="3">
    <source>
        <dbReference type="Proteomes" id="UP000214365"/>
    </source>
</evidence>
<feature type="region of interest" description="Disordered" evidence="1">
    <location>
        <begin position="1"/>
        <end position="102"/>
    </location>
</feature>
<sequence>MSDNTGTNTSFSPPRRHWNGEVGARHEHQNVWMNGGARATAPMAPWAGWDADKKERRTSDSSTRSNSSTSSGSKSLFDSLNTQKRGSFSDADQAQRRRSYAEMLPERGFFSRMWHGYTTGSK</sequence>
<name>A0A225AWS4_TALAT</name>
<dbReference type="GeneID" id="30999918"/>
<proteinExistence type="predicted"/>
<comment type="caution">
    <text evidence="2">The sequence shown here is derived from an EMBL/GenBank/DDBJ whole genome shotgun (WGS) entry which is preliminary data.</text>
</comment>
<gene>
    <name evidence="2" type="ORF">UA08_00163</name>
</gene>
<keyword evidence="3" id="KW-1185">Reference proteome</keyword>
<feature type="compositionally biased region" description="Polar residues" evidence="1">
    <location>
        <begin position="76"/>
        <end position="92"/>
    </location>
</feature>
<dbReference type="AlphaFoldDB" id="A0A225AWS4"/>
<dbReference type="EMBL" id="LFMY01000001">
    <property type="protein sequence ID" value="OKL64063.1"/>
    <property type="molecule type" value="Genomic_DNA"/>
</dbReference>
<evidence type="ECO:0000256" key="1">
    <source>
        <dbReference type="SAM" id="MobiDB-lite"/>
    </source>
</evidence>
<reference evidence="2 3" key="1">
    <citation type="submission" date="2015-06" db="EMBL/GenBank/DDBJ databases">
        <title>Talaromyces atroroseus IBT 11181 draft genome.</title>
        <authorList>
            <person name="Rasmussen K.B."/>
            <person name="Rasmussen S."/>
            <person name="Petersen B."/>
            <person name="Sicheritz-Ponten T."/>
            <person name="Mortensen U.H."/>
            <person name="Thrane U."/>
        </authorList>
    </citation>
    <scope>NUCLEOTIDE SEQUENCE [LARGE SCALE GENOMIC DNA]</scope>
    <source>
        <strain evidence="2 3">IBT 11181</strain>
    </source>
</reference>
<feature type="compositionally biased region" description="Basic and acidic residues" evidence="1">
    <location>
        <begin position="50"/>
        <end position="59"/>
    </location>
</feature>
<organism evidence="2 3">
    <name type="scientific">Talaromyces atroroseus</name>
    <dbReference type="NCBI Taxonomy" id="1441469"/>
    <lineage>
        <taxon>Eukaryota</taxon>
        <taxon>Fungi</taxon>
        <taxon>Dikarya</taxon>
        <taxon>Ascomycota</taxon>
        <taxon>Pezizomycotina</taxon>
        <taxon>Eurotiomycetes</taxon>
        <taxon>Eurotiomycetidae</taxon>
        <taxon>Eurotiales</taxon>
        <taxon>Trichocomaceae</taxon>
        <taxon>Talaromyces</taxon>
        <taxon>Talaromyces sect. Trachyspermi</taxon>
    </lineage>
</organism>
<feature type="compositionally biased region" description="Polar residues" evidence="1">
    <location>
        <begin position="1"/>
        <end position="12"/>
    </location>
</feature>
<dbReference type="Proteomes" id="UP000214365">
    <property type="component" value="Unassembled WGS sequence"/>
</dbReference>
<accession>A0A225AWS4</accession>
<dbReference type="OrthoDB" id="4158609at2759"/>
<dbReference type="RefSeq" id="XP_020124184.1">
    <property type="nucleotide sequence ID" value="XM_020259939.1"/>
</dbReference>
<protein>
    <submittedName>
        <fullName evidence="2">Uncharacterized protein</fullName>
    </submittedName>
</protein>